<sequence length="132" mass="15008">MVTRILNNFTHAPRVLKYAGGVGILILASPFLGLIFNVLEGKYNISSNLVYWAYMPGVIVYWLGLVSLLSKKCSGLFVLFLGWMMNSWCIYPFLSVEDQNLHFSSFIFLSVLGMVLVAIMALNKDLQHWLRQ</sequence>
<evidence type="ECO:0000313" key="2">
    <source>
        <dbReference type="EMBL" id="MDF0752743.1"/>
    </source>
</evidence>
<keyword evidence="1" id="KW-1133">Transmembrane helix</keyword>
<dbReference type="RefSeq" id="WP_275710361.1">
    <property type="nucleotide sequence ID" value="NZ_JANCMW010000025.1"/>
</dbReference>
<evidence type="ECO:0000313" key="3">
    <source>
        <dbReference type="Proteomes" id="UP001143391"/>
    </source>
</evidence>
<feature type="transmembrane region" description="Helical" evidence="1">
    <location>
        <begin position="21"/>
        <end position="39"/>
    </location>
</feature>
<feature type="transmembrane region" description="Helical" evidence="1">
    <location>
        <begin position="76"/>
        <end position="94"/>
    </location>
</feature>
<protein>
    <submittedName>
        <fullName evidence="2">Uncharacterized protein</fullName>
    </submittedName>
</protein>
<feature type="transmembrane region" description="Helical" evidence="1">
    <location>
        <begin position="51"/>
        <end position="69"/>
    </location>
</feature>
<feature type="transmembrane region" description="Helical" evidence="1">
    <location>
        <begin position="100"/>
        <end position="122"/>
    </location>
</feature>
<gene>
    <name evidence="2" type="ORF">NLU14_21165</name>
</gene>
<keyword evidence="1" id="KW-0812">Transmembrane</keyword>
<accession>A0ABT5YGF7</accession>
<keyword evidence="3" id="KW-1185">Reference proteome</keyword>
<organism evidence="2 3">
    <name type="scientific">Marinobacter iranensis</name>
    <dbReference type="NCBI Taxonomy" id="2962607"/>
    <lineage>
        <taxon>Bacteria</taxon>
        <taxon>Pseudomonadati</taxon>
        <taxon>Pseudomonadota</taxon>
        <taxon>Gammaproteobacteria</taxon>
        <taxon>Pseudomonadales</taxon>
        <taxon>Marinobacteraceae</taxon>
        <taxon>Marinobacter</taxon>
    </lineage>
</organism>
<dbReference type="EMBL" id="JANCMW010000025">
    <property type="protein sequence ID" value="MDF0752743.1"/>
    <property type="molecule type" value="Genomic_DNA"/>
</dbReference>
<proteinExistence type="predicted"/>
<evidence type="ECO:0000256" key="1">
    <source>
        <dbReference type="SAM" id="Phobius"/>
    </source>
</evidence>
<name>A0ABT5YGF7_9GAMM</name>
<reference evidence="2" key="1">
    <citation type="submission" date="2022-07" db="EMBL/GenBank/DDBJ databases">
        <title>Marinobacter iranensis a new bacterium isolate from a hipersaline lake in Iran.</title>
        <authorList>
            <person name="Mohammad A.M.A."/>
            <person name="Cristina S.-P."/>
            <person name="Antonio V."/>
        </authorList>
    </citation>
    <scope>NUCLEOTIDE SEQUENCE</scope>
    <source>
        <strain evidence="2">71-i</strain>
    </source>
</reference>
<comment type="caution">
    <text evidence="2">The sequence shown here is derived from an EMBL/GenBank/DDBJ whole genome shotgun (WGS) entry which is preliminary data.</text>
</comment>
<dbReference type="Proteomes" id="UP001143391">
    <property type="component" value="Unassembled WGS sequence"/>
</dbReference>
<keyword evidence="1" id="KW-0472">Membrane</keyword>